<evidence type="ECO:0000256" key="1">
    <source>
        <dbReference type="SAM" id="MobiDB-lite"/>
    </source>
</evidence>
<dbReference type="PANTHER" id="PTHR10773">
    <property type="entry name" value="DNA-DIRECTED RNA POLYMERASES I, II, AND III SUBUNIT RPABC2"/>
    <property type="match status" value="1"/>
</dbReference>
<dbReference type="EMBL" id="JBHFQA010000017">
    <property type="protein sequence ID" value="KAL2085027.1"/>
    <property type="molecule type" value="Genomic_DNA"/>
</dbReference>
<sequence length="665" mass="75646">MGQSQVPICDGVTQEDGNNDVMGTPPWVISEVDGGGAVDLSDHKEDAKFVEDEMSYVLDILQSGQTLELFDVTEDADLIPEPPMKKPRDDPPSDDSKIPPLGVPCDKDRCKKHCTFNIAYERRKAILQAYWSANTQERKAWVFSSITKAPTKKHQPPERTSGRKLTFSYHLKDEHGQPHEVCKVFFISTLGYHPKNDRFLTTAVLSESLDAVLSSKDRRGRHSPANKLNCGPIKDHIESFGPSISHYRRQHAPNRRYLANDITVKFMHEDFMEKNPGLKCCYETYRKVVRQCNISFTKLGEEECERCAEIELHAKAVGHEGVFQTYKEWAEKTLDVTGDDDLTDCSQCKGWLKHKQAAAIARRHYKEDSGKIWPDDWSVRSADLQKVMMLPRLPGNKTAVFTRRLVAYHETFAPLGSQTKISQKKPTLSVVWHEGIAGRSAEEITSAYMTALQHHTERDVKHAVIWADNCTAQNKNWALLTALVTIVNSSESALEEVTLKFFEPGHTFMSADSVHHGVERAVKRCPGGKLFDFDDFVRVISQASNNIEILRLQNKNVLAWKGGHSQHQLKTHPKLAEMVEIQARRGSKDLFYKTSHDEDDHACLSFLKKNLKHKDLKIPSCLRGQDKGVPRAKKADILQKLMPLMPENRRKFWRELAENEEDVEE</sequence>
<accession>A0ABD1JCX9</accession>
<keyword evidence="3" id="KW-1185">Reference proteome</keyword>
<dbReference type="AlphaFoldDB" id="A0ABD1JCX9"/>
<gene>
    <name evidence="2" type="ORF">ACEWY4_020545</name>
</gene>
<dbReference type="Proteomes" id="UP001591681">
    <property type="component" value="Unassembled WGS sequence"/>
</dbReference>
<evidence type="ECO:0000313" key="3">
    <source>
        <dbReference type="Proteomes" id="UP001591681"/>
    </source>
</evidence>
<protein>
    <submittedName>
        <fullName evidence="2">Uncharacterized protein</fullName>
    </submittedName>
</protein>
<dbReference type="PANTHER" id="PTHR10773:SF19">
    <property type="match status" value="1"/>
</dbReference>
<feature type="region of interest" description="Disordered" evidence="1">
    <location>
        <begin position="1"/>
        <end position="24"/>
    </location>
</feature>
<proteinExistence type="predicted"/>
<evidence type="ECO:0000313" key="2">
    <source>
        <dbReference type="EMBL" id="KAL2085027.1"/>
    </source>
</evidence>
<reference evidence="2 3" key="1">
    <citation type="submission" date="2024-09" db="EMBL/GenBank/DDBJ databases">
        <title>A chromosome-level genome assembly of Gray's grenadier anchovy, Coilia grayii.</title>
        <authorList>
            <person name="Fu Z."/>
        </authorList>
    </citation>
    <scope>NUCLEOTIDE SEQUENCE [LARGE SCALE GENOMIC DNA]</scope>
    <source>
        <strain evidence="2">G4</strain>
        <tissue evidence="2">Muscle</tissue>
    </source>
</reference>
<name>A0ABD1JCX9_9TELE</name>
<organism evidence="2 3">
    <name type="scientific">Coilia grayii</name>
    <name type="common">Gray's grenadier anchovy</name>
    <dbReference type="NCBI Taxonomy" id="363190"/>
    <lineage>
        <taxon>Eukaryota</taxon>
        <taxon>Metazoa</taxon>
        <taxon>Chordata</taxon>
        <taxon>Craniata</taxon>
        <taxon>Vertebrata</taxon>
        <taxon>Euteleostomi</taxon>
        <taxon>Actinopterygii</taxon>
        <taxon>Neopterygii</taxon>
        <taxon>Teleostei</taxon>
        <taxon>Clupei</taxon>
        <taxon>Clupeiformes</taxon>
        <taxon>Clupeoidei</taxon>
        <taxon>Engraulidae</taxon>
        <taxon>Coilinae</taxon>
        <taxon>Coilia</taxon>
    </lineage>
</organism>
<comment type="caution">
    <text evidence="2">The sequence shown here is derived from an EMBL/GenBank/DDBJ whole genome shotgun (WGS) entry which is preliminary data.</text>
</comment>
<feature type="compositionally biased region" description="Basic and acidic residues" evidence="1">
    <location>
        <begin position="83"/>
        <end position="97"/>
    </location>
</feature>
<feature type="region of interest" description="Disordered" evidence="1">
    <location>
        <begin position="73"/>
        <end position="102"/>
    </location>
</feature>